<organism evidence="2 3">
    <name type="scientific">Spodoptera exigua</name>
    <name type="common">Beet armyworm</name>
    <name type="synonym">Noctua fulgens</name>
    <dbReference type="NCBI Taxonomy" id="7107"/>
    <lineage>
        <taxon>Eukaryota</taxon>
        <taxon>Metazoa</taxon>
        <taxon>Ecdysozoa</taxon>
        <taxon>Arthropoda</taxon>
        <taxon>Hexapoda</taxon>
        <taxon>Insecta</taxon>
        <taxon>Pterygota</taxon>
        <taxon>Neoptera</taxon>
        <taxon>Endopterygota</taxon>
        <taxon>Lepidoptera</taxon>
        <taxon>Glossata</taxon>
        <taxon>Ditrysia</taxon>
        <taxon>Noctuoidea</taxon>
        <taxon>Noctuidae</taxon>
        <taxon>Amphipyrinae</taxon>
        <taxon>Spodoptera</taxon>
    </lineage>
</organism>
<comment type="caution">
    <text evidence="2">The sequence shown here is derived from an EMBL/GenBank/DDBJ whole genome shotgun (WGS) entry which is preliminary data.</text>
</comment>
<dbReference type="EMBL" id="JACKWZ010000074">
    <property type="protein sequence ID" value="KAF9417256.1"/>
    <property type="molecule type" value="Genomic_DNA"/>
</dbReference>
<evidence type="ECO:0000313" key="2">
    <source>
        <dbReference type="EMBL" id="KAF9417256.1"/>
    </source>
</evidence>
<accession>A0A835GJT3</accession>
<feature type="transmembrane region" description="Helical" evidence="1">
    <location>
        <begin position="24"/>
        <end position="42"/>
    </location>
</feature>
<gene>
    <name evidence="2" type="ORF">HW555_005570</name>
</gene>
<keyword evidence="1" id="KW-0472">Membrane</keyword>
<proteinExistence type="predicted"/>
<evidence type="ECO:0000313" key="3">
    <source>
        <dbReference type="Proteomes" id="UP000648187"/>
    </source>
</evidence>
<name>A0A835GJT3_SPOEX</name>
<reference evidence="2" key="1">
    <citation type="submission" date="2020-08" db="EMBL/GenBank/DDBJ databases">
        <title>Spodoptera exigua strain:BAW_Kor-Di-RS1 Genome sequencing and assembly.</title>
        <authorList>
            <person name="Kim J."/>
            <person name="Nam H.Y."/>
            <person name="Kwon M."/>
            <person name="Choi J.H."/>
            <person name="Cho S.R."/>
            <person name="Kim G.-H."/>
        </authorList>
    </citation>
    <scope>NUCLEOTIDE SEQUENCE</scope>
    <source>
        <strain evidence="2">BAW_Kor-Di-RS1</strain>
        <tissue evidence="2">Whole-body</tissue>
    </source>
</reference>
<keyword evidence="3" id="KW-1185">Reference proteome</keyword>
<keyword evidence="1" id="KW-1133">Transmembrane helix</keyword>
<dbReference type="AlphaFoldDB" id="A0A835GJT3"/>
<feature type="non-terminal residue" evidence="2">
    <location>
        <position position="1"/>
    </location>
</feature>
<evidence type="ECO:0000256" key="1">
    <source>
        <dbReference type="SAM" id="Phobius"/>
    </source>
</evidence>
<sequence>IIVTIKVSITMAGRELSGLVMKTIWLLYFFLLCFTICTAQVFSRRHPEDKYPHMKPWRDVYCSYYPQRC</sequence>
<protein>
    <submittedName>
        <fullName evidence="2">Uncharacterized protein</fullName>
    </submittedName>
</protein>
<keyword evidence="1" id="KW-0812">Transmembrane</keyword>
<dbReference type="Proteomes" id="UP000648187">
    <property type="component" value="Unassembled WGS sequence"/>
</dbReference>